<evidence type="ECO:0000313" key="2">
    <source>
        <dbReference type="Proteomes" id="UP000078046"/>
    </source>
</evidence>
<reference evidence="1 2" key="1">
    <citation type="submission" date="2016-04" db="EMBL/GenBank/DDBJ databases">
        <title>The genome of Intoshia linei affirms orthonectids as highly simplified spiralians.</title>
        <authorList>
            <person name="Mikhailov K.V."/>
            <person name="Slusarev G.S."/>
            <person name="Nikitin M.A."/>
            <person name="Logacheva M.D."/>
            <person name="Penin A."/>
            <person name="Aleoshin V."/>
            <person name="Panchin Y.V."/>
        </authorList>
    </citation>
    <scope>NUCLEOTIDE SEQUENCE [LARGE SCALE GENOMIC DNA]</scope>
    <source>
        <strain evidence="1">Intl2013</strain>
        <tissue evidence="1">Whole animal</tissue>
    </source>
</reference>
<evidence type="ECO:0000313" key="1">
    <source>
        <dbReference type="EMBL" id="OAF66843.1"/>
    </source>
</evidence>
<comment type="caution">
    <text evidence="1">The sequence shown here is derived from an EMBL/GenBank/DDBJ whole genome shotgun (WGS) entry which is preliminary data.</text>
</comment>
<dbReference type="Proteomes" id="UP000078046">
    <property type="component" value="Unassembled WGS sequence"/>
</dbReference>
<dbReference type="EMBL" id="LWCA01000814">
    <property type="protein sequence ID" value="OAF66843.1"/>
    <property type="molecule type" value="Genomic_DNA"/>
</dbReference>
<dbReference type="AlphaFoldDB" id="A0A177AZP6"/>
<gene>
    <name evidence="1" type="ORF">A3Q56_05444</name>
</gene>
<accession>A0A177AZP6</accession>
<organism evidence="1 2">
    <name type="scientific">Intoshia linei</name>
    <dbReference type="NCBI Taxonomy" id="1819745"/>
    <lineage>
        <taxon>Eukaryota</taxon>
        <taxon>Metazoa</taxon>
        <taxon>Spiralia</taxon>
        <taxon>Lophotrochozoa</taxon>
        <taxon>Mesozoa</taxon>
        <taxon>Orthonectida</taxon>
        <taxon>Rhopaluridae</taxon>
        <taxon>Intoshia</taxon>
    </lineage>
</organism>
<protein>
    <submittedName>
        <fullName evidence="1">Uncharacterized protein</fullName>
    </submittedName>
</protein>
<proteinExistence type="predicted"/>
<name>A0A177AZP6_9BILA</name>
<keyword evidence="2" id="KW-1185">Reference proteome</keyword>
<sequence length="136" mass="16243">MNDNCADQHIPINYTTKIHTKIENTDALSVLNVNEQNLKGNSVVDAWQKWTIKKEIEIKKKQIEEQTYFFENKIKSARETIEKINKVNLNQKKVHEWIHKKAEIDNMVLRKKIKDKIQSNQETKEIEKKRELETKK</sequence>